<dbReference type="EMBL" id="ML996239">
    <property type="protein sequence ID" value="KAF2729635.1"/>
    <property type="molecule type" value="Genomic_DNA"/>
</dbReference>
<reference evidence="8" key="1">
    <citation type="journal article" date="2020" name="Stud. Mycol.">
        <title>101 Dothideomycetes genomes: a test case for predicting lifestyles and emergence of pathogens.</title>
        <authorList>
            <person name="Haridas S."/>
            <person name="Albert R."/>
            <person name="Binder M."/>
            <person name="Bloem J."/>
            <person name="Labutti K."/>
            <person name="Salamov A."/>
            <person name="Andreopoulos B."/>
            <person name="Baker S."/>
            <person name="Barry K."/>
            <person name="Bills G."/>
            <person name="Bluhm B."/>
            <person name="Cannon C."/>
            <person name="Castanera R."/>
            <person name="Culley D."/>
            <person name="Daum C."/>
            <person name="Ezra D."/>
            <person name="Gonzalez J."/>
            <person name="Henrissat B."/>
            <person name="Kuo A."/>
            <person name="Liang C."/>
            <person name="Lipzen A."/>
            <person name="Lutzoni F."/>
            <person name="Magnuson J."/>
            <person name="Mondo S."/>
            <person name="Nolan M."/>
            <person name="Ohm R."/>
            <person name="Pangilinan J."/>
            <person name="Park H.-J."/>
            <person name="Ramirez L."/>
            <person name="Alfaro M."/>
            <person name="Sun H."/>
            <person name="Tritt A."/>
            <person name="Yoshinaga Y."/>
            <person name="Zwiers L.-H."/>
            <person name="Turgeon B."/>
            <person name="Goodwin S."/>
            <person name="Spatafora J."/>
            <person name="Crous P."/>
            <person name="Grigoriev I."/>
        </authorList>
    </citation>
    <scope>NUCLEOTIDE SEQUENCE</scope>
    <source>
        <strain evidence="8">CBS 125425</strain>
    </source>
</reference>
<feature type="signal peptide" evidence="7">
    <location>
        <begin position="1"/>
        <end position="18"/>
    </location>
</feature>
<keyword evidence="2 7" id="KW-0121">Carboxypeptidase</keyword>
<dbReference type="InterPro" id="IPR001563">
    <property type="entry name" value="Peptidase_S10"/>
</dbReference>
<evidence type="ECO:0000256" key="1">
    <source>
        <dbReference type="ARBA" id="ARBA00009431"/>
    </source>
</evidence>
<proteinExistence type="inferred from homology"/>
<protein>
    <recommendedName>
        <fullName evidence="7">Carboxypeptidase</fullName>
        <ecNumber evidence="7">3.4.16.-</ecNumber>
    </recommendedName>
</protein>
<evidence type="ECO:0000256" key="3">
    <source>
        <dbReference type="ARBA" id="ARBA00022670"/>
    </source>
</evidence>
<dbReference type="Gene3D" id="3.40.50.1820">
    <property type="entry name" value="alpha/beta hydrolase"/>
    <property type="match status" value="1"/>
</dbReference>
<dbReference type="Proteomes" id="UP000799444">
    <property type="component" value="Unassembled WGS sequence"/>
</dbReference>
<keyword evidence="6" id="KW-0325">Glycoprotein</keyword>
<dbReference type="AlphaFoldDB" id="A0A9P4QNJ7"/>
<dbReference type="OrthoDB" id="443318at2759"/>
<comment type="similarity">
    <text evidence="1 7">Belongs to the peptidase S10 family.</text>
</comment>
<dbReference type="InterPro" id="IPR018202">
    <property type="entry name" value="Ser_caboxypep_ser_AS"/>
</dbReference>
<evidence type="ECO:0000313" key="9">
    <source>
        <dbReference type="Proteomes" id="UP000799444"/>
    </source>
</evidence>
<dbReference type="GO" id="GO:0006508">
    <property type="term" value="P:proteolysis"/>
    <property type="evidence" value="ECO:0007669"/>
    <property type="project" value="UniProtKB-KW"/>
</dbReference>
<name>A0A9P4QNJ7_9PLEO</name>
<dbReference type="PANTHER" id="PTHR11802">
    <property type="entry name" value="SERINE PROTEASE FAMILY S10 SERINE CARBOXYPEPTIDASE"/>
    <property type="match status" value="1"/>
</dbReference>
<feature type="chain" id="PRO_5040539547" description="Carboxypeptidase" evidence="7">
    <location>
        <begin position="19"/>
        <end position="546"/>
    </location>
</feature>
<evidence type="ECO:0000256" key="4">
    <source>
        <dbReference type="ARBA" id="ARBA00022729"/>
    </source>
</evidence>
<dbReference type="Pfam" id="PF00450">
    <property type="entry name" value="Peptidase_S10"/>
    <property type="match status" value="1"/>
</dbReference>
<keyword evidence="3 7" id="KW-0645">Protease</keyword>
<keyword evidence="4 7" id="KW-0732">Signal</keyword>
<dbReference type="SUPFAM" id="SSF53474">
    <property type="entry name" value="alpha/beta-Hydrolases"/>
    <property type="match status" value="1"/>
</dbReference>
<comment type="caution">
    <text evidence="8">The sequence shown here is derived from an EMBL/GenBank/DDBJ whole genome shotgun (WGS) entry which is preliminary data.</text>
</comment>
<evidence type="ECO:0000256" key="7">
    <source>
        <dbReference type="RuleBase" id="RU361156"/>
    </source>
</evidence>
<evidence type="ECO:0000256" key="6">
    <source>
        <dbReference type="ARBA" id="ARBA00023180"/>
    </source>
</evidence>
<gene>
    <name evidence="8" type="ORF">EJ04DRAFT_568458</name>
</gene>
<evidence type="ECO:0000256" key="2">
    <source>
        <dbReference type="ARBA" id="ARBA00022645"/>
    </source>
</evidence>
<dbReference type="InterPro" id="IPR029058">
    <property type="entry name" value="AB_hydrolase_fold"/>
</dbReference>
<evidence type="ECO:0000256" key="5">
    <source>
        <dbReference type="ARBA" id="ARBA00022801"/>
    </source>
</evidence>
<organism evidence="8 9">
    <name type="scientific">Polyplosphaeria fusca</name>
    <dbReference type="NCBI Taxonomy" id="682080"/>
    <lineage>
        <taxon>Eukaryota</taxon>
        <taxon>Fungi</taxon>
        <taxon>Dikarya</taxon>
        <taxon>Ascomycota</taxon>
        <taxon>Pezizomycotina</taxon>
        <taxon>Dothideomycetes</taxon>
        <taxon>Pleosporomycetidae</taxon>
        <taxon>Pleosporales</taxon>
        <taxon>Tetraplosphaeriaceae</taxon>
        <taxon>Polyplosphaeria</taxon>
    </lineage>
</organism>
<sequence>MKLLSVLALSGLATSVAARRSTRSTGKNIELPKPRFQYPPQRSAKRAAQPIVPRSEKTAKFAVNGSAGAIPDVDFDIGESYAGLLPISSNANETGEMYFWYFPSANKAASEEIVIWLNGGPGCSSLEGFLQENGPISWQYGTYKPVYNPWNWATLTNMVWVEQPVGTGFSPVGNSHVATSTEEAAQQFLGWFKNFIDTFDLQNRKIYITGESYAGKYIPYFADAMLQKNDSRYYDAKGILVYDPSVNTDAVLEQVPVVAFVDHWAGLFNLNETFTKELHQRAGTCGYTDYMDKYLTYPPSAKLPQPESGPGTDGCDLFNDVLNAVFLTNPCFDIYAIATTCPLLWDVLGFPGSFGYLPEGASIYFNRTEVQKAINAPIQQWDECSNGVLDTDTSPQSSFEALPRIIDKLDRTMIVHGNLDMILLTNGSLLTIQNMTWGGKQGFQEAPSDKFFVPYHSDYSLGSLSASGIMGVTKTERKFTWVEQSLSGHMVPQYQPSSAYRQLEFLLGRIDSLTSTEPFTTDPGSSVNATITKQGVLPRRDSLEWY</sequence>
<dbReference type="PROSITE" id="PS00131">
    <property type="entry name" value="CARBOXYPEPT_SER_SER"/>
    <property type="match status" value="1"/>
</dbReference>
<dbReference type="FunFam" id="3.40.50.1820:FF:000118">
    <property type="entry name" value="Carboxypeptidase"/>
    <property type="match status" value="1"/>
</dbReference>
<dbReference type="GO" id="GO:0004185">
    <property type="term" value="F:serine-type carboxypeptidase activity"/>
    <property type="evidence" value="ECO:0007669"/>
    <property type="project" value="UniProtKB-UniRule"/>
</dbReference>
<keyword evidence="5 7" id="KW-0378">Hydrolase</keyword>
<accession>A0A9P4QNJ7</accession>
<evidence type="ECO:0000313" key="8">
    <source>
        <dbReference type="EMBL" id="KAF2729635.1"/>
    </source>
</evidence>
<keyword evidence="9" id="KW-1185">Reference proteome</keyword>
<dbReference type="PRINTS" id="PR00724">
    <property type="entry name" value="CRBOXYPTASEC"/>
</dbReference>
<dbReference type="EC" id="3.4.16.-" evidence="7"/>
<dbReference type="PANTHER" id="PTHR11802:SF479">
    <property type="entry name" value="CARBOXYPEPTIDASE"/>
    <property type="match status" value="1"/>
</dbReference>